<feature type="domain" description="Ketosynthase family 3 (KS3)" evidence="11">
    <location>
        <begin position="15"/>
        <end position="441"/>
    </location>
</feature>
<dbReference type="InterPro" id="IPR036736">
    <property type="entry name" value="ACP-like_sf"/>
</dbReference>
<dbReference type="InterPro" id="IPR013217">
    <property type="entry name" value="Methyltransf_12"/>
</dbReference>
<dbReference type="Gene3D" id="3.10.129.110">
    <property type="entry name" value="Polyketide synthase dehydratase"/>
    <property type="match status" value="1"/>
</dbReference>
<dbReference type="GO" id="GO:0004312">
    <property type="term" value="F:fatty acid synthase activity"/>
    <property type="evidence" value="ECO:0007669"/>
    <property type="project" value="TreeGrafter"/>
</dbReference>
<dbReference type="Gene3D" id="1.10.1200.10">
    <property type="entry name" value="ACP-like"/>
    <property type="match status" value="1"/>
</dbReference>
<dbReference type="Proteomes" id="UP000481861">
    <property type="component" value="Unassembled WGS sequence"/>
</dbReference>
<evidence type="ECO:0000259" key="11">
    <source>
        <dbReference type="PROSITE" id="PS52004"/>
    </source>
</evidence>
<dbReference type="InterPro" id="IPR056501">
    <property type="entry name" value="NAD-bd_HRPKS_sdrA"/>
</dbReference>
<dbReference type="InterPro" id="IPR001227">
    <property type="entry name" value="Ac_transferase_dom_sf"/>
</dbReference>
<dbReference type="Pfam" id="PF21089">
    <property type="entry name" value="PKS_DH_N"/>
    <property type="match status" value="1"/>
</dbReference>
<dbReference type="PANTHER" id="PTHR43775">
    <property type="entry name" value="FATTY ACID SYNTHASE"/>
    <property type="match status" value="1"/>
</dbReference>
<keyword evidence="7" id="KW-0012">Acyltransferase</keyword>
<dbReference type="GO" id="GO:0031177">
    <property type="term" value="F:phosphopantetheine binding"/>
    <property type="evidence" value="ECO:0007669"/>
    <property type="project" value="InterPro"/>
</dbReference>
<evidence type="ECO:0000256" key="4">
    <source>
        <dbReference type="ARBA" id="ARBA00022857"/>
    </source>
</evidence>
<dbReference type="SUPFAM" id="SSF51735">
    <property type="entry name" value="NAD(P)-binding Rossmann-fold domains"/>
    <property type="match status" value="2"/>
</dbReference>
<dbReference type="PROSITE" id="PS00012">
    <property type="entry name" value="PHOSPHOPANTETHEINE"/>
    <property type="match status" value="1"/>
</dbReference>
<dbReference type="Pfam" id="PF16197">
    <property type="entry name" value="KAsynt_C_assoc"/>
    <property type="match status" value="1"/>
</dbReference>
<dbReference type="InterPro" id="IPR020807">
    <property type="entry name" value="PKS_DH"/>
</dbReference>
<dbReference type="InterPro" id="IPR036291">
    <property type="entry name" value="NAD(P)-bd_dom_sf"/>
</dbReference>
<name>A0A7C8M4T3_9PLEO</name>
<keyword evidence="5" id="KW-0560">Oxidoreductase</keyword>
<evidence type="ECO:0000313" key="13">
    <source>
        <dbReference type="EMBL" id="KAF2868359.1"/>
    </source>
</evidence>
<dbReference type="CDD" id="cd05195">
    <property type="entry name" value="enoyl_red"/>
    <property type="match status" value="1"/>
</dbReference>
<dbReference type="SMART" id="SM00829">
    <property type="entry name" value="PKS_ER"/>
    <property type="match status" value="1"/>
</dbReference>
<dbReference type="Pfam" id="PF23114">
    <property type="entry name" value="NAD-bd_HRPKS_sdrA"/>
    <property type="match status" value="1"/>
</dbReference>
<feature type="active site" description="Proton acceptor; for dehydratase activity" evidence="8">
    <location>
        <position position="991"/>
    </location>
</feature>
<dbReference type="GO" id="GO:1901336">
    <property type="term" value="P:lactone biosynthetic process"/>
    <property type="evidence" value="ECO:0007669"/>
    <property type="project" value="UniProtKB-ARBA"/>
</dbReference>
<dbReference type="GO" id="GO:0006633">
    <property type="term" value="P:fatty acid biosynthetic process"/>
    <property type="evidence" value="ECO:0007669"/>
    <property type="project" value="InterPro"/>
</dbReference>
<feature type="region of interest" description="C-terminal hotdog fold" evidence="8">
    <location>
        <begin position="1124"/>
        <end position="1277"/>
    </location>
</feature>
<feature type="domain" description="Carrier" evidence="10">
    <location>
        <begin position="2494"/>
        <end position="2571"/>
    </location>
</feature>
<dbReference type="Pfam" id="PF00109">
    <property type="entry name" value="ketoacyl-synt"/>
    <property type="match status" value="1"/>
</dbReference>
<dbReference type="Gene3D" id="3.40.366.10">
    <property type="entry name" value="Malonyl-Coenzyme A Acyl Carrier Protein, domain 2"/>
    <property type="match status" value="1"/>
</dbReference>
<dbReference type="SMART" id="SM01294">
    <property type="entry name" value="PKS_PP_betabranch"/>
    <property type="match status" value="1"/>
</dbReference>
<evidence type="ECO:0000256" key="3">
    <source>
        <dbReference type="ARBA" id="ARBA00022679"/>
    </source>
</evidence>
<feature type="region of interest" description="Disordered" evidence="9">
    <location>
        <begin position="454"/>
        <end position="486"/>
    </location>
</feature>
<evidence type="ECO:0000256" key="1">
    <source>
        <dbReference type="ARBA" id="ARBA00022450"/>
    </source>
</evidence>
<dbReference type="InterPro" id="IPR057326">
    <property type="entry name" value="KR_dom"/>
</dbReference>
<evidence type="ECO:0000256" key="2">
    <source>
        <dbReference type="ARBA" id="ARBA00022553"/>
    </source>
</evidence>
<dbReference type="InterPro" id="IPR013968">
    <property type="entry name" value="PKS_KR"/>
</dbReference>
<dbReference type="InterPro" id="IPR016036">
    <property type="entry name" value="Malonyl_transacylase_ACP-bd"/>
</dbReference>
<dbReference type="PROSITE" id="PS52019">
    <property type="entry name" value="PKS_MFAS_DH"/>
    <property type="match status" value="1"/>
</dbReference>
<dbReference type="Pfam" id="PF13602">
    <property type="entry name" value="ADH_zinc_N_2"/>
    <property type="match status" value="1"/>
</dbReference>
<feature type="active site" description="Proton donor; for dehydratase activity" evidence="8">
    <location>
        <position position="1187"/>
    </location>
</feature>
<dbReference type="SUPFAM" id="SSF52151">
    <property type="entry name" value="FabD/lysophospholipase-like"/>
    <property type="match status" value="1"/>
</dbReference>
<evidence type="ECO:0000256" key="5">
    <source>
        <dbReference type="ARBA" id="ARBA00023002"/>
    </source>
</evidence>
<dbReference type="SUPFAM" id="SSF50129">
    <property type="entry name" value="GroES-like"/>
    <property type="match status" value="1"/>
</dbReference>
<dbReference type="SMART" id="SM00827">
    <property type="entry name" value="PKS_AT"/>
    <property type="match status" value="1"/>
</dbReference>
<dbReference type="SUPFAM" id="SSF53901">
    <property type="entry name" value="Thiolase-like"/>
    <property type="match status" value="1"/>
</dbReference>
<gene>
    <name evidence="13" type="ORF">BDV95DRAFT_500684</name>
</gene>
<dbReference type="PANTHER" id="PTHR43775:SF29">
    <property type="entry name" value="ASPERFURANONE POLYKETIDE SYNTHASE AFOG-RELATED"/>
    <property type="match status" value="1"/>
</dbReference>
<dbReference type="SUPFAM" id="SSF47336">
    <property type="entry name" value="ACP-like"/>
    <property type="match status" value="1"/>
</dbReference>
<dbReference type="GO" id="GO:0004315">
    <property type="term" value="F:3-oxoacyl-[acyl-carrier-protein] synthase activity"/>
    <property type="evidence" value="ECO:0007669"/>
    <property type="project" value="InterPro"/>
</dbReference>
<dbReference type="InterPro" id="IPR011032">
    <property type="entry name" value="GroES-like_sf"/>
</dbReference>
<dbReference type="OrthoDB" id="329835at2759"/>
<dbReference type="SMART" id="SM00822">
    <property type="entry name" value="PKS_KR"/>
    <property type="match status" value="1"/>
</dbReference>
<keyword evidence="6" id="KW-0511">Multifunctional enzyme</keyword>
<evidence type="ECO:0000259" key="12">
    <source>
        <dbReference type="PROSITE" id="PS52019"/>
    </source>
</evidence>
<dbReference type="FunFam" id="3.40.50.720:FF:000209">
    <property type="entry name" value="Polyketide synthase Pks12"/>
    <property type="match status" value="1"/>
</dbReference>
<feature type="compositionally biased region" description="Polar residues" evidence="9">
    <location>
        <begin position="464"/>
        <end position="475"/>
    </location>
</feature>
<dbReference type="Gene3D" id="3.30.70.3290">
    <property type="match status" value="1"/>
</dbReference>
<keyword evidence="3" id="KW-0808">Transferase</keyword>
<dbReference type="SUPFAM" id="SSF53335">
    <property type="entry name" value="S-adenosyl-L-methionine-dependent methyltransferases"/>
    <property type="match status" value="1"/>
</dbReference>
<dbReference type="GO" id="GO:0016491">
    <property type="term" value="F:oxidoreductase activity"/>
    <property type="evidence" value="ECO:0007669"/>
    <property type="project" value="UniProtKB-KW"/>
</dbReference>
<dbReference type="InterPro" id="IPR050091">
    <property type="entry name" value="PKS_NRPS_Biosynth_Enz"/>
</dbReference>
<evidence type="ECO:0000256" key="7">
    <source>
        <dbReference type="ARBA" id="ARBA00023315"/>
    </source>
</evidence>
<dbReference type="InterPro" id="IPR018201">
    <property type="entry name" value="Ketoacyl_synth_AS"/>
</dbReference>
<evidence type="ECO:0000313" key="14">
    <source>
        <dbReference type="Proteomes" id="UP000481861"/>
    </source>
</evidence>
<dbReference type="PROSITE" id="PS00606">
    <property type="entry name" value="KS3_1"/>
    <property type="match status" value="1"/>
</dbReference>
<dbReference type="InterPro" id="IPR020843">
    <property type="entry name" value="ER"/>
</dbReference>
<dbReference type="InterPro" id="IPR020806">
    <property type="entry name" value="PKS_PP-bd"/>
</dbReference>
<evidence type="ECO:0000256" key="9">
    <source>
        <dbReference type="SAM" id="MobiDB-lite"/>
    </source>
</evidence>
<dbReference type="InterPro" id="IPR020841">
    <property type="entry name" value="PKS_Beta-ketoAc_synthase_dom"/>
</dbReference>
<protein>
    <submittedName>
        <fullName evidence="13">Uncharacterized protein</fullName>
    </submittedName>
</protein>
<dbReference type="Gene3D" id="3.40.50.720">
    <property type="entry name" value="NAD(P)-binding Rossmann-like Domain"/>
    <property type="match status" value="2"/>
</dbReference>
<evidence type="ECO:0000256" key="6">
    <source>
        <dbReference type="ARBA" id="ARBA00023268"/>
    </source>
</evidence>
<dbReference type="Pfam" id="PF08242">
    <property type="entry name" value="Methyltransf_12"/>
    <property type="match status" value="1"/>
</dbReference>
<dbReference type="InterPro" id="IPR006162">
    <property type="entry name" value="Ppantetheine_attach_site"/>
</dbReference>
<comment type="caution">
    <text evidence="13">The sequence shown here is derived from an EMBL/GenBank/DDBJ whole genome shotgun (WGS) entry which is preliminary data.</text>
</comment>
<dbReference type="Pfam" id="PF00698">
    <property type="entry name" value="Acyl_transf_1"/>
    <property type="match status" value="1"/>
</dbReference>
<dbReference type="EMBL" id="JAADJZ010000019">
    <property type="protein sequence ID" value="KAF2868359.1"/>
    <property type="molecule type" value="Genomic_DNA"/>
</dbReference>
<feature type="domain" description="PKS/mFAS DH" evidence="12">
    <location>
        <begin position="959"/>
        <end position="1277"/>
    </location>
</feature>
<dbReference type="InterPro" id="IPR014030">
    <property type="entry name" value="Ketoacyl_synth_N"/>
</dbReference>
<dbReference type="InterPro" id="IPR014031">
    <property type="entry name" value="Ketoacyl_synth_C"/>
</dbReference>
<proteinExistence type="predicted"/>
<dbReference type="CDD" id="cd02440">
    <property type="entry name" value="AdoMet_MTases"/>
    <property type="match status" value="1"/>
</dbReference>
<keyword evidence="4" id="KW-0521">NADP</keyword>
<keyword evidence="2" id="KW-0597">Phosphoprotein</keyword>
<dbReference type="GO" id="GO:0030639">
    <property type="term" value="P:polyketide biosynthetic process"/>
    <property type="evidence" value="ECO:0007669"/>
    <property type="project" value="UniProtKB-ARBA"/>
</dbReference>
<dbReference type="InterPro" id="IPR042104">
    <property type="entry name" value="PKS_dehydratase_sf"/>
</dbReference>
<dbReference type="PROSITE" id="PS52004">
    <property type="entry name" value="KS3_2"/>
    <property type="match status" value="1"/>
</dbReference>
<dbReference type="Gene3D" id="3.40.47.10">
    <property type="match status" value="1"/>
</dbReference>
<dbReference type="InterPro" id="IPR029063">
    <property type="entry name" value="SAM-dependent_MTases_sf"/>
</dbReference>
<dbReference type="PROSITE" id="PS50075">
    <property type="entry name" value="CARRIER"/>
    <property type="match status" value="1"/>
</dbReference>
<dbReference type="SMART" id="SM00826">
    <property type="entry name" value="PKS_DH"/>
    <property type="match status" value="1"/>
</dbReference>
<dbReference type="Pfam" id="PF14765">
    <property type="entry name" value="PS-DH"/>
    <property type="match status" value="1"/>
</dbReference>
<reference evidence="13 14" key="1">
    <citation type="submission" date="2020-01" db="EMBL/GenBank/DDBJ databases">
        <authorList>
            <consortium name="DOE Joint Genome Institute"/>
            <person name="Haridas S."/>
            <person name="Albert R."/>
            <person name="Binder M."/>
            <person name="Bloem J."/>
            <person name="Labutti K."/>
            <person name="Salamov A."/>
            <person name="Andreopoulos B."/>
            <person name="Baker S.E."/>
            <person name="Barry K."/>
            <person name="Bills G."/>
            <person name="Bluhm B.H."/>
            <person name="Cannon C."/>
            <person name="Castanera R."/>
            <person name="Culley D.E."/>
            <person name="Daum C."/>
            <person name="Ezra D."/>
            <person name="Gonzalez J.B."/>
            <person name="Henrissat B."/>
            <person name="Kuo A."/>
            <person name="Liang C."/>
            <person name="Lipzen A."/>
            <person name="Lutzoni F."/>
            <person name="Magnuson J."/>
            <person name="Mondo S."/>
            <person name="Nolan M."/>
            <person name="Ohm R."/>
            <person name="Pangilinan J."/>
            <person name="Park H.-J.H."/>
            <person name="Ramirez L."/>
            <person name="Alfaro M."/>
            <person name="Sun H."/>
            <person name="Tritt A."/>
            <person name="Yoshinaga Y."/>
            <person name="Zwiers L.-H.L."/>
            <person name="Turgeon B.G."/>
            <person name="Goodwin S.B."/>
            <person name="Spatafora J.W."/>
            <person name="Crous P.W."/>
            <person name="Grigoriev I.V."/>
        </authorList>
    </citation>
    <scope>NUCLEOTIDE SEQUENCE [LARGE SCALE GENOMIC DNA]</scope>
    <source>
        <strain evidence="13 14">CBS 611.86</strain>
    </source>
</reference>
<dbReference type="SMART" id="SM00823">
    <property type="entry name" value="PKS_PP"/>
    <property type="match status" value="1"/>
</dbReference>
<dbReference type="Gene3D" id="3.40.50.150">
    <property type="entry name" value="Vaccinia Virus protein VP39"/>
    <property type="match status" value="1"/>
</dbReference>
<dbReference type="InterPro" id="IPR014043">
    <property type="entry name" value="Acyl_transferase_dom"/>
</dbReference>
<keyword evidence="14" id="KW-1185">Reference proteome</keyword>
<organism evidence="13 14">
    <name type="scientific">Massariosphaeria phaeospora</name>
    <dbReference type="NCBI Taxonomy" id="100035"/>
    <lineage>
        <taxon>Eukaryota</taxon>
        <taxon>Fungi</taxon>
        <taxon>Dikarya</taxon>
        <taxon>Ascomycota</taxon>
        <taxon>Pezizomycotina</taxon>
        <taxon>Dothideomycetes</taxon>
        <taxon>Pleosporomycetidae</taxon>
        <taxon>Pleosporales</taxon>
        <taxon>Pleosporales incertae sedis</taxon>
        <taxon>Massariosphaeria</taxon>
    </lineage>
</organism>
<dbReference type="SUPFAM" id="SSF55048">
    <property type="entry name" value="Probable ACP-binding domain of malonyl-CoA ACP transacylase"/>
    <property type="match status" value="1"/>
</dbReference>
<dbReference type="InterPro" id="IPR016039">
    <property type="entry name" value="Thiolase-like"/>
</dbReference>
<dbReference type="InterPro" id="IPR016035">
    <property type="entry name" value="Acyl_Trfase/lysoPLipase"/>
</dbReference>
<dbReference type="Pfam" id="PF02801">
    <property type="entry name" value="Ketoacyl-synt_C"/>
    <property type="match status" value="1"/>
</dbReference>
<keyword evidence="1" id="KW-0596">Phosphopantetheine</keyword>
<evidence type="ECO:0000259" key="10">
    <source>
        <dbReference type="PROSITE" id="PS50075"/>
    </source>
</evidence>
<dbReference type="InterPro" id="IPR049900">
    <property type="entry name" value="PKS_mFAS_DH"/>
</dbReference>
<dbReference type="InterPro" id="IPR032821">
    <property type="entry name" value="PKS_assoc"/>
</dbReference>
<dbReference type="InterPro" id="IPR049552">
    <property type="entry name" value="PKS_DH_N"/>
</dbReference>
<accession>A0A7C8M4T3</accession>
<sequence>MNPGDAVNGTTPEAMEQFAIIGLSFVLPQEAVDETRLWDVLENGKNLMTEWPKSRAAVDSFYDGVSQLHGRGGHFIKEDPAVFDAPFFSIPVKEAIAMDPQQRWALEAAYHALENAGVPLESIRGSRTAVYASSFSDDYARMLAKDPDTAPQHTGIGTASSIVPNRISWQFNLRGPSVHVDTACSSGLVALDLACQSMRSGDATAALVIGSSALLSPELTTLLANMRFLSPDSRCFSFDARANGFARGEGVVALVVRPLDDALARGDVIRAVIRASASNQDGRTPTLTQPSVAAQEALIRHVYAKAGLGLDATRYFEAHGTGTAVGDPIEINAIGRVFRPFRSPEEPLYVQVPLGGSIKANIGHLEAASGLAAIVKCILVLEKGVIPQNALFEKLNPDIDADFFNVQVPTKSIPWPSRGLRRVSVSSFGFGGTNSHVVLDDALHYLRSRKQTGYHNGIDAPAESNGTSSSTNELTEPSPGKGTLPRPRLLIWSAADAAALVRMGESYQGYYRERIAENPDELDKLSYTLAKRRTIMPWRTFAVVDTAHENANGDGDKPPPLSTKKPVRASTDKLAVAFVFTGQGAQYAEMGLELLQYSVFEESLRQSDKIFRSLGCRWSVFDMIRSNDKIHSPEISQPLCTALQLALVELLRTFAVTPAAVIGHSSGEIAAAYTIGALSHSSACKVAYYRGQVAEKLCRSPLSMPGAMMSVNMAETQVSDHLEGLENSSRINVACVNSPTNVTLAGPLASIDSLKSRLDKLGIFAQKVNTGVAYHSPAMQAVAADYLQLMGSLQNGCASVQQIPMVSSVTGRIVAPKTLATPQYWLDNLLSPVRFADALQRLQDGPPTLPLPLGTGAITDLIEIGPHGALRRPVRDTVPALIYHTILERTKSPLRTTLELLGTLFARGHSVSVLAGNLQAYDTLPFLIDCPSYPFDHTRQYWTESRISRDYRLRPRSPGYLLGRQAHDWNPLQPRWRNWQCTEAIPWLADHVVNDTIVCPGTGMLVMALEAATQAAAGKEQPISGVLIKDARFIAPIIVRDSLQDSTETVVELRPIQNVYEKVSDWSKVRIFTQSDGNWKLCFSADIQLQYEETIKSQLRWADENPREQTRIREKVDRAALSCTRPIDQRSFYGFCEENGIRYGPTFQLLSDIGWDGHRTSNAAIDMVSARQLHKDANSPVHPAVLDAALQLLMVHASRGLTQTIPTSVPQRIADTWISAKAWSQTTSSVRLCSFTQADVGASKSLKGSVYAVDDNGSPLCTIKHIVTAEVSLSNHPRDDGRNPGLLYKIAWKPQLSSMTAVTLQQLCKIDTPTSNEEAMKKIYPKIELAMRVSARKALKGFKYEDLEKASGYLKKYVASLKRQFGVQPCNESEDLSDSALEHLLQECETEQPDWRMFPAIARALPSILRNETNPLELLFSSKAAEDFYVRSFGSVARDERLRTFLNLVTHETPSLRILEVGAGTGSMTRSILNTLQAFEQETGQTRFAEYTYTDISPSFFEEARNKFGEFRDRMTFKTFDLESEISKQGFKESSYDMILAGSVLHVTSDLEATLKKIHKLLKPSGHLVFLEITTLDSACANVGFGSLEGWWAASEEWRRYSPLVTEQRWDELLRESGFSGVDLSLRDFESDICHLTSVMISTSLGMLGKNTEPGVVSEHSEQEIVLIIDPNSDTQRGLAAQISKRHACTRVIQLDDGNELEHLSQSSCVCVSLLEVGVPRLATLCETDFHSLRSYIQSAQHMLWVTSSAGSDGAANAYYSVATGFFRSLRSEQDSKHLVTLAIETCATGSEADFVSQVLRTCFLNENTSTELEFVVRDGYLAIGRLAEEVELDTERLSRVRPKITSQAWNAGPPLALDVGTLGMLDTLQFVEDDACDLSPNEVEIEAAVWPISFRDVFIALGRLGKEGMGFECAGTVSRVGSACTTKFRPGERVLMIVPGCMRSHPRSPADAVFKLSDSMSFEDAVAGMNPGMTAWYALVHVARLQRGEKVLIHAAAGSTGQMAVKIAKMLGAEIFVTVGSEEKRQLVMDPDGLDIPESHVFYSRNTSFAQGIMRATDDYGVDVVLNSLSGRGLRATWECIAPYGRFVDIGKSDIMANSSLPMGGFARNVSFASADLSYIVVTNSELTRQLVEKVLSLADTKVGGPAPLHIFPVSAVEKAFRYMQSGKNTGRILVTLSPGDVVLKNLTHKSTWHFDANASYLIAGGLGGVGRAIIRWMAERGAKNIIIPSRSGPSSQAASDLVSELTSKGLKLVVPRCDVSCAAELEALLQACKGMPPIKGCMNLAMVLQDAVFDNMTHAQWTQTIQSKVQSSWNMHRLLPKQMDFFILVSSLSGIYGLPSQSNYAAGNTFLDALARTRATAGGFGTSVSLDLGWMQDVGIVAERADYRRLRENVRDMIPIRTEDLLAVLEHYCDPSLPAPGPEQSQLLIGVKTPDDSRVCGEVPLPYIRRPLFAPFDVIRPHAATLAGRAGGGGVAPEDAAQLFAQASGATERTEVVVDVLKKKLSHALGIQVEDIDARRNLSDYGVDSLMGVELRNLMWQDFNVSVAVFEIMGGGDIRSLAQLVAKKAE</sequence>
<feature type="region of interest" description="N-terminal hotdog fold" evidence="8">
    <location>
        <begin position="959"/>
        <end position="1094"/>
    </location>
</feature>
<dbReference type="InterPro" id="IPR009081">
    <property type="entry name" value="PP-bd_ACP"/>
</dbReference>
<dbReference type="SMART" id="SM00825">
    <property type="entry name" value="PKS_KS"/>
    <property type="match status" value="1"/>
</dbReference>
<dbReference type="InterPro" id="IPR049551">
    <property type="entry name" value="PKS_DH_C"/>
</dbReference>
<evidence type="ECO:0000256" key="8">
    <source>
        <dbReference type="PROSITE-ProRule" id="PRU01363"/>
    </source>
</evidence>
<dbReference type="CDD" id="cd00833">
    <property type="entry name" value="PKS"/>
    <property type="match status" value="1"/>
</dbReference>
<dbReference type="Pfam" id="PF00550">
    <property type="entry name" value="PP-binding"/>
    <property type="match status" value="1"/>
</dbReference>
<dbReference type="Gene3D" id="3.90.180.10">
    <property type="entry name" value="Medium-chain alcohol dehydrogenases, catalytic domain"/>
    <property type="match status" value="1"/>
</dbReference>
<dbReference type="Pfam" id="PF08659">
    <property type="entry name" value="KR"/>
    <property type="match status" value="1"/>
</dbReference>